<evidence type="ECO:0000313" key="3">
    <source>
        <dbReference type="EMBL" id="TCJ01501.1"/>
    </source>
</evidence>
<gene>
    <name evidence="3" type="ORF">E0Y62_23790</name>
</gene>
<comment type="caution">
    <text evidence="3">The sequence shown here is derived from an EMBL/GenBank/DDBJ whole genome shotgun (WGS) entry which is preliminary data.</text>
</comment>
<dbReference type="EMBL" id="SJTH01000060">
    <property type="protein sequence ID" value="TCJ01501.1"/>
    <property type="molecule type" value="Genomic_DNA"/>
</dbReference>
<accession>A0A4R1AUV2</accession>
<reference evidence="3 4" key="1">
    <citation type="submission" date="2019-03" db="EMBL/GenBank/DDBJ databases">
        <authorList>
            <person name="Jensen L."/>
            <person name="Storgaard J."/>
            <person name="Sulaj E."/>
            <person name="Schramm A."/>
            <person name="Marshall I.P.G."/>
        </authorList>
    </citation>
    <scope>NUCLEOTIDE SEQUENCE [LARGE SCALE GENOMIC DNA]</scope>
    <source>
        <strain evidence="3 4">2017H2G3</strain>
    </source>
</reference>
<protein>
    <submittedName>
        <fullName evidence="3">Chemotaxis protein</fullName>
    </submittedName>
</protein>
<organism evidence="3 4">
    <name type="scientific">Cytobacillus praedii</name>
    <dbReference type="NCBI Taxonomy" id="1742358"/>
    <lineage>
        <taxon>Bacteria</taxon>
        <taxon>Bacillati</taxon>
        <taxon>Bacillota</taxon>
        <taxon>Bacilli</taxon>
        <taxon>Bacillales</taxon>
        <taxon>Bacillaceae</taxon>
        <taxon>Cytobacillus</taxon>
    </lineage>
</organism>
<evidence type="ECO:0000313" key="4">
    <source>
        <dbReference type="Proteomes" id="UP000293846"/>
    </source>
</evidence>
<name>A0A4R1AUV2_9BACI</name>
<feature type="compositionally biased region" description="Basic and acidic residues" evidence="2">
    <location>
        <begin position="174"/>
        <end position="187"/>
    </location>
</feature>
<evidence type="ECO:0000256" key="2">
    <source>
        <dbReference type="SAM" id="MobiDB-lite"/>
    </source>
</evidence>
<dbReference type="AlphaFoldDB" id="A0A4R1AUV2"/>
<dbReference type="Pfam" id="PF06810">
    <property type="entry name" value="Phage_scaffold"/>
    <property type="match status" value="1"/>
</dbReference>
<keyword evidence="4" id="KW-1185">Reference proteome</keyword>
<dbReference type="RefSeq" id="WP_131238725.1">
    <property type="nucleotide sequence ID" value="NZ_SJTH01000060.1"/>
</dbReference>
<proteinExistence type="predicted"/>
<sequence length="202" mass="22358">MKREFLEGLGLEKEKIESIMAEHGKTVETHKTKQAELSTSLDDLKKQLVDRDKDLKDLKKKAEGSEELQTKFTELETKYNQEKSDFETKLKDTQLSSALKLALAGKVHDADLVTNLIDKTKIELGEDGNVSKGLDEQIKELQTSKSFLFVPENKGSGIKGATPPGGDPEPGKGSNDRFGKKLAEEAAKSNTGLDEARKSYFE</sequence>
<dbReference type="InterPro" id="IPR009636">
    <property type="entry name" value="SCAF"/>
</dbReference>
<keyword evidence="1" id="KW-0175">Coiled coil</keyword>
<dbReference type="Proteomes" id="UP000293846">
    <property type="component" value="Unassembled WGS sequence"/>
</dbReference>
<feature type="region of interest" description="Disordered" evidence="2">
    <location>
        <begin position="151"/>
        <end position="202"/>
    </location>
</feature>
<evidence type="ECO:0000256" key="1">
    <source>
        <dbReference type="SAM" id="Coils"/>
    </source>
</evidence>
<dbReference type="OrthoDB" id="2365850at2"/>
<feature type="coiled-coil region" evidence="1">
    <location>
        <begin position="27"/>
        <end position="85"/>
    </location>
</feature>